<keyword evidence="2" id="KW-1185">Reference proteome</keyword>
<name>A0A3S1B2I2_9BACT</name>
<dbReference type="InterPro" id="IPR052922">
    <property type="entry name" value="Cytidylate_Kinase-2"/>
</dbReference>
<dbReference type="InterPro" id="IPR027417">
    <property type="entry name" value="P-loop_NTPase"/>
</dbReference>
<dbReference type="PANTHER" id="PTHR37816:SF2">
    <property type="entry name" value="DNA TOPOLOGY MODULATION PROTEIN FLAR-RELATED PROTEIN"/>
    <property type="match status" value="1"/>
</dbReference>
<protein>
    <submittedName>
        <fullName evidence="1">Adenylate kinase</fullName>
    </submittedName>
</protein>
<dbReference type="AlphaFoldDB" id="A0A3S1B2I2"/>
<dbReference type="EMBL" id="RIAR02000001">
    <property type="protein sequence ID" value="NSL85948.1"/>
    <property type="molecule type" value="Genomic_DNA"/>
</dbReference>
<proteinExistence type="predicted"/>
<keyword evidence="1" id="KW-0418">Kinase</keyword>
<evidence type="ECO:0000313" key="2">
    <source>
        <dbReference type="Proteomes" id="UP000281028"/>
    </source>
</evidence>
<comment type="caution">
    <text evidence="1">The sequence shown here is derived from an EMBL/GenBank/DDBJ whole genome shotgun (WGS) entry which is preliminary data.</text>
</comment>
<evidence type="ECO:0000313" key="1">
    <source>
        <dbReference type="EMBL" id="NSL85948.1"/>
    </source>
</evidence>
<dbReference type="OrthoDB" id="9813917at2"/>
<dbReference type="Proteomes" id="UP000281028">
    <property type="component" value="Unassembled WGS sequence"/>
</dbReference>
<sequence>MKLHLFGASGTGVTTLGRVLAAEWQVPYFDSDDYFWEPSDPPFTVRRPADVRNARMQADIAAHPAWILGGSVINWGDQVFPVFDLIVFLWLPPEIRMQRLRERELDRYGTVIITDPVRKRLYEDFIAWAADYDQPTGLSGRTIHAHEAWISRQQAPVLQLRGDLSVTERMARIIAAIKNR</sequence>
<organism evidence="1 2">
    <name type="scientific">Chitinophaga solisilvae</name>
    <dbReference type="NCBI Taxonomy" id="1233460"/>
    <lineage>
        <taxon>Bacteria</taxon>
        <taxon>Pseudomonadati</taxon>
        <taxon>Bacteroidota</taxon>
        <taxon>Chitinophagia</taxon>
        <taxon>Chitinophagales</taxon>
        <taxon>Chitinophagaceae</taxon>
        <taxon>Chitinophaga</taxon>
    </lineage>
</organism>
<dbReference type="GO" id="GO:0016301">
    <property type="term" value="F:kinase activity"/>
    <property type="evidence" value="ECO:0007669"/>
    <property type="project" value="UniProtKB-KW"/>
</dbReference>
<dbReference type="Gene3D" id="3.40.50.300">
    <property type="entry name" value="P-loop containing nucleotide triphosphate hydrolases"/>
    <property type="match status" value="1"/>
</dbReference>
<dbReference type="PANTHER" id="PTHR37816">
    <property type="entry name" value="YALI0E33011P"/>
    <property type="match status" value="1"/>
</dbReference>
<gene>
    <name evidence="1" type="ORF">ECE50_003835</name>
</gene>
<dbReference type="SUPFAM" id="SSF52540">
    <property type="entry name" value="P-loop containing nucleoside triphosphate hydrolases"/>
    <property type="match status" value="1"/>
</dbReference>
<dbReference type="NCBIfam" id="NF004861">
    <property type="entry name" value="PRK06217.1"/>
    <property type="match status" value="1"/>
</dbReference>
<reference evidence="1" key="1">
    <citation type="submission" date="2020-05" db="EMBL/GenBank/DDBJ databases">
        <title>Chitinophaga laudate sp. nov., isolated from a tropical peat swamp.</title>
        <authorList>
            <person name="Goh C.B.S."/>
            <person name="Lee M.S."/>
            <person name="Parimannan S."/>
            <person name="Pasbakhsh P."/>
            <person name="Yule C.M."/>
            <person name="Rajandas H."/>
            <person name="Loke S."/>
            <person name="Croft L."/>
            <person name="Tan J.B.L."/>
        </authorList>
    </citation>
    <scope>NUCLEOTIDE SEQUENCE</scope>
    <source>
        <strain evidence="1">Mgbs1</strain>
    </source>
</reference>
<keyword evidence="1" id="KW-0808">Transferase</keyword>
<accession>A0A3S1B2I2</accession>